<dbReference type="EMBL" id="JBICBT010000407">
    <property type="protein sequence ID" value="KAL3114841.1"/>
    <property type="molecule type" value="Genomic_DNA"/>
</dbReference>
<evidence type="ECO:0000313" key="2">
    <source>
        <dbReference type="Proteomes" id="UP001620626"/>
    </source>
</evidence>
<protein>
    <submittedName>
        <fullName evidence="1">Uncharacterized protein</fullName>
    </submittedName>
</protein>
<proteinExistence type="predicted"/>
<dbReference type="Proteomes" id="UP001620626">
    <property type="component" value="Unassembled WGS sequence"/>
</dbReference>
<reference evidence="1 2" key="1">
    <citation type="submission" date="2024-10" db="EMBL/GenBank/DDBJ databases">
        <authorList>
            <person name="Kim D."/>
        </authorList>
    </citation>
    <scope>NUCLEOTIDE SEQUENCE [LARGE SCALE GENOMIC DNA]</scope>
    <source>
        <strain evidence="1">BH-2024</strain>
    </source>
</reference>
<gene>
    <name evidence="1" type="ORF">niasHT_014655</name>
</gene>
<keyword evidence="2" id="KW-1185">Reference proteome</keyword>
<dbReference type="Pfam" id="PF21646">
    <property type="entry name" value="ACTMAP-like_C"/>
    <property type="match status" value="1"/>
</dbReference>
<name>A0ABD2LI25_9BILA</name>
<evidence type="ECO:0000313" key="1">
    <source>
        <dbReference type="EMBL" id="KAL3114841.1"/>
    </source>
</evidence>
<accession>A0ABD2LI25</accession>
<sequence length="147" mass="16089">MFAGIDGQQNVLLSAQLQRLLCHHGETANAFVFCHQMQPELQKGPTCGFAVLLIALRCSVGDVTLDRLVKMGKHFGITYNGELFSGPFSVGSFSHFIFRWSRVALSISTLVKTLTTFAFRFPPVKLIGCVNLSKNLAKLLQTGVISA</sequence>
<dbReference type="AlphaFoldDB" id="A0ABD2LI25"/>
<comment type="caution">
    <text evidence="1">The sequence shown here is derived from an EMBL/GenBank/DDBJ whole genome shotgun (WGS) entry which is preliminary data.</text>
</comment>
<organism evidence="1 2">
    <name type="scientific">Heterodera trifolii</name>
    <dbReference type="NCBI Taxonomy" id="157864"/>
    <lineage>
        <taxon>Eukaryota</taxon>
        <taxon>Metazoa</taxon>
        <taxon>Ecdysozoa</taxon>
        <taxon>Nematoda</taxon>
        <taxon>Chromadorea</taxon>
        <taxon>Rhabditida</taxon>
        <taxon>Tylenchina</taxon>
        <taxon>Tylenchomorpha</taxon>
        <taxon>Tylenchoidea</taxon>
        <taxon>Heteroderidae</taxon>
        <taxon>Heteroderinae</taxon>
        <taxon>Heterodera</taxon>
    </lineage>
</organism>